<dbReference type="RefSeq" id="WP_088987127.1">
    <property type="nucleotide sequence ID" value="NZ_LT607409.1"/>
</dbReference>
<gene>
    <name evidence="1" type="ORF">GA0070612_1347</name>
</gene>
<dbReference type="AlphaFoldDB" id="A0A1C4VED8"/>
<organism evidence="1 2">
    <name type="scientific">Micromonospora chokoriensis</name>
    <dbReference type="NCBI Taxonomy" id="356851"/>
    <lineage>
        <taxon>Bacteria</taxon>
        <taxon>Bacillati</taxon>
        <taxon>Actinomycetota</taxon>
        <taxon>Actinomycetes</taxon>
        <taxon>Micromonosporales</taxon>
        <taxon>Micromonosporaceae</taxon>
        <taxon>Micromonospora</taxon>
    </lineage>
</organism>
<reference evidence="2" key="1">
    <citation type="submission" date="2016-06" db="EMBL/GenBank/DDBJ databases">
        <authorList>
            <person name="Varghese N."/>
            <person name="Submissions Spin"/>
        </authorList>
    </citation>
    <scope>NUCLEOTIDE SEQUENCE [LARGE SCALE GENOMIC DNA]</scope>
    <source>
        <strain evidence="2">DSM 45160</strain>
    </source>
</reference>
<accession>A0A1C4VED8</accession>
<sequence length="106" mass="11267">MARVVDPDGLRDAGTNLQDVSDRFLTELRTFLADLQGFGAPWGGDDIGSLIGAACEEVTAYAAECFESAIEELGVVGVDLNRMAHLIDEDERAVAERLAGLGQQLG</sequence>
<dbReference type="EMBL" id="LT607409">
    <property type="protein sequence ID" value="SCE82384.1"/>
    <property type="molecule type" value="Genomic_DNA"/>
</dbReference>
<evidence type="ECO:0000313" key="1">
    <source>
        <dbReference type="EMBL" id="SCE82384.1"/>
    </source>
</evidence>
<evidence type="ECO:0000313" key="2">
    <source>
        <dbReference type="Proteomes" id="UP000198224"/>
    </source>
</evidence>
<protein>
    <submittedName>
        <fullName evidence="1">Uncharacterized protein</fullName>
    </submittedName>
</protein>
<dbReference type="Gene3D" id="1.10.287.1060">
    <property type="entry name" value="ESAT-6-like"/>
    <property type="match status" value="1"/>
</dbReference>
<keyword evidence="2" id="KW-1185">Reference proteome</keyword>
<dbReference type="Proteomes" id="UP000198224">
    <property type="component" value="Chromosome I"/>
</dbReference>
<proteinExistence type="predicted"/>
<name>A0A1C4VED8_9ACTN</name>